<dbReference type="Proteomes" id="UP001157440">
    <property type="component" value="Unassembled WGS sequence"/>
</dbReference>
<dbReference type="InterPro" id="IPR012495">
    <property type="entry name" value="TadE-like_dom"/>
</dbReference>
<proteinExistence type="predicted"/>
<evidence type="ECO:0000259" key="1">
    <source>
        <dbReference type="Pfam" id="PF07811"/>
    </source>
</evidence>
<reference evidence="3" key="1">
    <citation type="journal article" date="2019" name="Int. J. Syst. Evol. Microbiol.">
        <title>The Global Catalogue of Microorganisms (GCM) 10K type strain sequencing project: providing services to taxonomists for standard genome sequencing and annotation.</title>
        <authorList>
            <consortium name="The Broad Institute Genomics Platform"/>
            <consortium name="The Broad Institute Genome Sequencing Center for Infectious Disease"/>
            <person name="Wu L."/>
            <person name="Ma J."/>
        </authorList>
    </citation>
    <scope>NUCLEOTIDE SEQUENCE [LARGE SCALE GENOMIC DNA]</scope>
    <source>
        <strain evidence="3">NBRC 103632</strain>
    </source>
</reference>
<sequence>MEFALLAAPFLALLGVVAESGLVALEQQTLDMAVDRGVRQLRTGIFQDAADGSDPSQRFRKIVCSGPSVLFPCTDLRLDVSRAASFAATKPTEPFDRTKKTWTVGFGTRFDCPQGGDTVTVRVAVPVMRLFQVMDFTGRIMSDKSQMLVTTEIFRAEDYEPKPC</sequence>
<dbReference type="AlphaFoldDB" id="A0AA37WXA7"/>
<dbReference type="RefSeq" id="WP_284202035.1">
    <property type="nucleotide sequence ID" value="NZ_BSPL01000038.1"/>
</dbReference>
<organism evidence="2 3">
    <name type="scientific">Methylobacterium tardum</name>
    <dbReference type="NCBI Taxonomy" id="374432"/>
    <lineage>
        <taxon>Bacteria</taxon>
        <taxon>Pseudomonadati</taxon>
        <taxon>Pseudomonadota</taxon>
        <taxon>Alphaproteobacteria</taxon>
        <taxon>Hyphomicrobiales</taxon>
        <taxon>Methylobacteriaceae</taxon>
        <taxon>Methylobacterium</taxon>
    </lineage>
</organism>
<dbReference type="EMBL" id="BSPL01000038">
    <property type="protein sequence ID" value="GLS74338.1"/>
    <property type="molecule type" value="Genomic_DNA"/>
</dbReference>
<name>A0AA37WXA7_9HYPH</name>
<evidence type="ECO:0000313" key="3">
    <source>
        <dbReference type="Proteomes" id="UP001157440"/>
    </source>
</evidence>
<dbReference type="Pfam" id="PF07811">
    <property type="entry name" value="TadE"/>
    <property type="match status" value="1"/>
</dbReference>
<gene>
    <name evidence="2" type="ORF">GCM10007890_63560</name>
</gene>
<evidence type="ECO:0000313" key="2">
    <source>
        <dbReference type="EMBL" id="GLS74338.1"/>
    </source>
</evidence>
<keyword evidence="3" id="KW-1185">Reference proteome</keyword>
<protein>
    <submittedName>
        <fullName evidence="2">Pilus biosynthesis protein TadE</fullName>
    </submittedName>
</protein>
<accession>A0AA37WXA7</accession>
<comment type="caution">
    <text evidence="2">The sequence shown here is derived from an EMBL/GenBank/DDBJ whole genome shotgun (WGS) entry which is preliminary data.</text>
</comment>
<feature type="domain" description="TadE-like" evidence="1">
    <location>
        <begin position="2"/>
        <end position="39"/>
    </location>
</feature>